<dbReference type="InterPro" id="IPR044084">
    <property type="entry name" value="AvModA-like_subst-bd"/>
</dbReference>
<dbReference type="InterPro" id="IPR050682">
    <property type="entry name" value="ModA/WtpA"/>
</dbReference>
<keyword evidence="3 5" id="KW-0732">Signal</keyword>
<accession>A0A6M8SNC6</accession>
<organism evidence="6 7">
    <name type="scientific">Deefgea piscis</name>
    <dbReference type="NCBI Taxonomy" id="2739061"/>
    <lineage>
        <taxon>Bacteria</taxon>
        <taxon>Pseudomonadati</taxon>
        <taxon>Pseudomonadota</taxon>
        <taxon>Betaproteobacteria</taxon>
        <taxon>Neisseriales</taxon>
        <taxon>Chitinibacteraceae</taxon>
        <taxon>Deefgea</taxon>
    </lineage>
</organism>
<dbReference type="Gene3D" id="3.40.190.10">
    <property type="entry name" value="Periplasmic binding protein-like II"/>
    <property type="match status" value="2"/>
</dbReference>
<dbReference type="EMBL" id="CP054143">
    <property type="protein sequence ID" value="QKJ66683.1"/>
    <property type="molecule type" value="Genomic_DNA"/>
</dbReference>
<sequence>MKHWFLSLCCLALWPSISAADSFRLAAAANLQAVTQALSQDFSQKTGHQFQTSFGASGKLFAQISHGAPFDVLMSADLKYPQTLLNQGAAIAPLVHYANGVLVLWTQQASIPKDWQAWLQSSAVQKIAIAQPESAPYGREALRILSALPQFPVLKSKLVYGESIAQASQFIATGAAQAGFSAKSIVSNPDQRQSGAWIEIPQSAHQTIAQGAVQTRYGKDNAAAKAFMRYLHSPSAQQILLRYGYLVPQP</sequence>
<dbReference type="SUPFAM" id="SSF53850">
    <property type="entry name" value="Periplasmic binding protein-like II"/>
    <property type="match status" value="1"/>
</dbReference>
<dbReference type="PANTHER" id="PTHR30632">
    <property type="entry name" value="MOLYBDATE-BINDING PERIPLASMIC PROTEIN"/>
    <property type="match status" value="1"/>
</dbReference>
<dbReference type="GO" id="GO:0046872">
    <property type="term" value="F:metal ion binding"/>
    <property type="evidence" value="ECO:0007669"/>
    <property type="project" value="UniProtKB-KW"/>
</dbReference>
<evidence type="ECO:0000313" key="7">
    <source>
        <dbReference type="Proteomes" id="UP000504844"/>
    </source>
</evidence>
<keyword evidence="7" id="KW-1185">Reference proteome</keyword>
<proteinExistence type="inferred from homology"/>
<evidence type="ECO:0000256" key="1">
    <source>
        <dbReference type="ARBA" id="ARBA00009175"/>
    </source>
</evidence>
<dbReference type="AlphaFoldDB" id="A0A6M8SNC6"/>
<evidence type="ECO:0000256" key="5">
    <source>
        <dbReference type="SAM" id="SignalP"/>
    </source>
</evidence>
<protein>
    <submittedName>
        <fullName evidence="6">Molybdate ABC transporter substrate-binding protein</fullName>
    </submittedName>
</protein>
<dbReference type="PANTHER" id="PTHR30632:SF14">
    <property type="entry name" value="TUNGSTATE_MOLYBDATE_CHROMATE-BINDING PROTEIN MODA"/>
    <property type="match status" value="1"/>
</dbReference>
<dbReference type="InterPro" id="IPR005950">
    <property type="entry name" value="ModA"/>
</dbReference>
<dbReference type="Pfam" id="PF13531">
    <property type="entry name" value="SBP_bac_11"/>
    <property type="match status" value="1"/>
</dbReference>
<dbReference type="PIRSF" id="PIRSF004846">
    <property type="entry name" value="ModA"/>
    <property type="match status" value="1"/>
</dbReference>
<feature type="binding site" evidence="4">
    <location>
        <position position="164"/>
    </location>
    <ligand>
        <name>molybdate</name>
        <dbReference type="ChEBI" id="CHEBI:36264"/>
    </ligand>
</feature>
<evidence type="ECO:0000313" key="6">
    <source>
        <dbReference type="EMBL" id="QKJ66683.1"/>
    </source>
</evidence>
<feature type="binding site" evidence="4">
    <location>
        <position position="57"/>
    </location>
    <ligand>
        <name>molybdate</name>
        <dbReference type="ChEBI" id="CHEBI:36264"/>
    </ligand>
</feature>
<evidence type="ECO:0000256" key="3">
    <source>
        <dbReference type="ARBA" id="ARBA00022729"/>
    </source>
</evidence>
<keyword evidence="4" id="KW-0500">Molybdenum</keyword>
<gene>
    <name evidence="6" type="primary">modA</name>
    <name evidence="6" type="ORF">HQN60_08175</name>
</gene>
<dbReference type="GO" id="GO:0015689">
    <property type="term" value="P:molybdate ion transport"/>
    <property type="evidence" value="ECO:0007669"/>
    <property type="project" value="InterPro"/>
</dbReference>
<keyword evidence="2 4" id="KW-0479">Metal-binding</keyword>
<name>A0A6M8SNC6_9NEIS</name>
<evidence type="ECO:0000256" key="4">
    <source>
        <dbReference type="PIRSR" id="PIRSR004846-1"/>
    </source>
</evidence>
<comment type="similarity">
    <text evidence="1">Belongs to the bacterial solute-binding protein ModA family.</text>
</comment>
<dbReference type="CDD" id="cd13539">
    <property type="entry name" value="PBP2_AvModA"/>
    <property type="match status" value="1"/>
</dbReference>
<dbReference type="GO" id="GO:0030973">
    <property type="term" value="F:molybdate ion binding"/>
    <property type="evidence" value="ECO:0007669"/>
    <property type="project" value="InterPro"/>
</dbReference>
<dbReference type="NCBIfam" id="TIGR01256">
    <property type="entry name" value="modA"/>
    <property type="match status" value="1"/>
</dbReference>
<dbReference type="Proteomes" id="UP000504844">
    <property type="component" value="Chromosome"/>
</dbReference>
<evidence type="ECO:0000256" key="2">
    <source>
        <dbReference type="ARBA" id="ARBA00022723"/>
    </source>
</evidence>
<feature type="chain" id="PRO_5026945037" evidence="5">
    <location>
        <begin position="20"/>
        <end position="250"/>
    </location>
</feature>
<dbReference type="RefSeq" id="WP_173533187.1">
    <property type="nucleotide sequence ID" value="NZ_CP054143.1"/>
</dbReference>
<dbReference type="KEGG" id="dee:HQN60_08175"/>
<feature type="signal peptide" evidence="5">
    <location>
        <begin position="1"/>
        <end position="19"/>
    </location>
</feature>
<reference evidence="6 7" key="1">
    <citation type="submission" date="2020-05" db="EMBL/GenBank/DDBJ databases">
        <title>Complete genome sequence of Deefgea sp. D17.</title>
        <authorList>
            <person name="Bae J.-W."/>
            <person name="Han J.E."/>
        </authorList>
    </citation>
    <scope>NUCLEOTIDE SEQUENCE [LARGE SCALE GENOMIC DNA]</scope>
    <source>
        <strain evidence="6 7">D17</strain>
    </source>
</reference>